<accession>A0A1R3KHC8</accession>
<keyword evidence="2" id="KW-1185">Reference proteome</keyword>
<organism evidence="1 2">
    <name type="scientific">Corchorus capsularis</name>
    <name type="common">Jute</name>
    <dbReference type="NCBI Taxonomy" id="210143"/>
    <lineage>
        <taxon>Eukaryota</taxon>
        <taxon>Viridiplantae</taxon>
        <taxon>Streptophyta</taxon>
        <taxon>Embryophyta</taxon>
        <taxon>Tracheophyta</taxon>
        <taxon>Spermatophyta</taxon>
        <taxon>Magnoliopsida</taxon>
        <taxon>eudicotyledons</taxon>
        <taxon>Gunneridae</taxon>
        <taxon>Pentapetalae</taxon>
        <taxon>rosids</taxon>
        <taxon>malvids</taxon>
        <taxon>Malvales</taxon>
        <taxon>Malvaceae</taxon>
        <taxon>Grewioideae</taxon>
        <taxon>Apeibeae</taxon>
        <taxon>Corchorus</taxon>
    </lineage>
</organism>
<sequence length="43" mass="5075">MGKERVNRTVWDPHLISSRCWLRWVGPSCCSLPKPMYIVTDKQ</sequence>
<comment type="caution">
    <text evidence="1">The sequence shown here is derived from an EMBL/GenBank/DDBJ whole genome shotgun (WGS) entry which is preliminary data.</text>
</comment>
<proteinExistence type="predicted"/>
<dbReference type="Proteomes" id="UP000188268">
    <property type="component" value="Unassembled WGS sequence"/>
</dbReference>
<protein>
    <submittedName>
        <fullName evidence="1">Uncharacterized protein</fullName>
    </submittedName>
</protein>
<evidence type="ECO:0000313" key="2">
    <source>
        <dbReference type="Proteomes" id="UP000188268"/>
    </source>
</evidence>
<name>A0A1R3KHC8_COCAP</name>
<feature type="non-terminal residue" evidence="1">
    <location>
        <position position="43"/>
    </location>
</feature>
<dbReference type="AlphaFoldDB" id="A0A1R3KHC8"/>
<evidence type="ECO:0000313" key="1">
    <source>
        <dbReference type="EMBL" id="OMP06506.1"/>
    </source>
</evidence>
<gene>
    <name evidence="1" type="ORF">CCACVL1_01541</name>
</gene>
<reference evidence="1 2" key="1">
    <citation type="submission" date="2013-09" db="EMBL/GenBank/DDBJ databases">
        <title>Corchorus capsularis genome sequencing.</title>
        <authorList>
            <person name="Alam M."/>
            <person name="Haque M.S."/>
            <person name="Islam M.S."/>
            <person name="Emdad E.M."/>
            <person name="Islam M.M."/>
            <person name="Ahmed B."/>
            <person name="Halim A."/>
            <person name="Hossen Q.M.M."/>
            <person name="Hossain M.Z."/>
            <person name="Ahmed R."/>
            <person name="Khan M.M."/>
            <person name="Islam R."/>
            <person name="Rashid M.M."/>
            <person name="Khan S.A."/>
            <person name="Rahman M.S."/>
            <person name="Alam M."/>
        </authorList>
    </citation>
    <scope>NUCLEOTIDE SEQUENCE [LARGE SCALE GENOMIC DNA]</scope>
    <source>
        <strain evidence="2">cv. CVL-1</strain>
        <tissue evidence="1">Whole seedling</tissue>
    </source>
</reference>
<dbReference type="Gramene" id="OMP06506">
    <property type="protein sequence ID" value="OMP06506"/>
    <property type="gene ID" value="CCACVL1_01541"/>
</dbReference>
<dbReference type="EMBL" id="AWWV01004891">
    <property type="protein sequence ID" value="OMP06506.1"/>
    <property type="molecule type" value="Genomic_DNA"/>
</dbReference>